<dbReference type="GO" id="GO:0016705">
    <property type="term" value="F:oxidoreductase activity, acting on paired donors, with incorporation or reduction of molecular oxygen"/>
    <property type="evidence" value="ECO:0007669"/>
    <property type="project" value="InterPro"/>
</dbReference>
<keyword evidence="4 5" id="KW-0349">Heme</keyword>
<dbReference type="GO" id="GO:0004497">
    <property type="term" value="F:monooxygenase activity"/>
    <property type="evidence" value="ECO:0007669"/>
    <property type="project" value="UniProtKB-KW"/>
</dbReference>
<organism evidence="7 8">
    <name type="scientific">Lepraria neglecta</name>
    <dbReference type="NCBI Taxonomy" id="209136"/>
    <lineage>
        <taxon>Eukaryota</taxon>
        <taxon>Fungi</taxon>
        <taxon>Dikarya</taxon>
        <taxon>Ascomycota</taxon>
        <taxon>Pezizomycotina</taxon>
        <taxon>Lecanoromycetes</taxon>
        <taxon>OSLEUM clade</taxon>
        <taxon>Lecanoromycetidae</taxon>
        <taxon>Lecanorales</taxon>
        <taxon>Lecanorineae</taxon>
        <taxon>Stereocaulaceae</taxon>
        <taxon>Lepraria</taxon>
    </lineage>
</organism>
<sequence length="514" mass="57789">MASISELLAKLVYNFFLCCVLALIPYVLYTIYQAYATPLRNVPGPSLAKFTRIWLFRAIASREWDQINIQLHRKYGPVVRIAPNEYSIDDPDAANIIYRSRDQLLKAPRYSSWGLPPPAEANLFVTLDIDHNTKRRREAAALYQMSALQNIEYQVDDTTAILFKKLDAFAKESKPIDLAQWIQFYAFDCIGALTFDKQIGFLEEGVDIADIQSAIHTYSRYGGVMGVFGEWHPFVFGLLQLIAPKGEVGIAYVIGFATRCVAEWDKRSENEKRSNEDKTDGGEILKGDYMSSLLAKTRRDPSFTVEDGYYHILSNVVAGGETTGISLCAAFYYLVKTPGVLGKLRQELKSANIIPGAHVSIKQAQGCVYLQAVIKEALRIFPAAGLIFSRLVPRGGLDLCGYHFPQGASVGVNAWAAHANTSVFGADADAFRPERWLEDDAKTAQMESYFFTFGRGPRTCLGKSVSLMEMNKLIPALVMSYDLNIADEKKDWTYYNDWFCRQEDFMVKVGKRRT</sequence>
<keyword evidence="6" id="KW-0812">Transmembrane</keyword>
<gene>
    <name evidence="7" type="ORF">OEA41_002147</name>
</gene>
<dbReference type="Gene3D" id="1.10.630.10">
    <property type="entry name" value="Cytochrome P450"/>
    <property type="match status" value="1"/>
</dbReference>
<dbReference type="EMBL" id="JASNWA010000006">
    <property type="protein sequence ID" value="KAK3174901.1"/>
    <property type="molecule type" value="Genomic_DNA"/>
</dbReference>
<dbReference type="PROSITE" id="PS00086">
    <property type="entry name" value="CYTOCHROME_P450"/>
    <property type="match status" value="1"/>
</dbReference>
<keyword evidence="6" id="KW-0472">Membrane</keyword>
<comment type="cofactor">
    <cofactor evidence="1 4">
        <name>heme</name>
        <dbReference type="ChEBI" id="CHEBI:30413"/>
    </cofactor>
</comment>
<dbReference type="InterPro" id="IPR017972">
    <property type="entry name" value="Cyt_P450_CS"/>
</dbReference>
<accession>A0AAE0DM60</accession>
<keyword evidence="2 4" id="KW-0479">Metal-binding</keyword>
<reference evidence="7" key="1">
    <citation type="submission" date="2022-11" db="EMBL/GenBank/DDBJ databases">
        <title>Chromosomal genome sequence assembly and mating type (MAT) locus characterization of the leprose asexual lichenized fungus Lepraria neglecta (Nyl.) Erichsen.</title>
        <authorList>
            <person name="Allen J.L."/>
            <person name="Pfeffer B."/>
        </authorList>
    </citation>
    <scope>NUCLEOTIDE SEQUENCE</scope>
    <source>
        <strain evidence="7">Allen 5258</strain>
    </source>
</reference>
<evidence type="ECO:0000256" key="4">
    <source>
        <dbReference type="PIRSR" id="PIRSR602401-1"/>
    </source>
</evidence>
<keyword evidence="5" id="KW-0560">Oxidoreductase</keyword>
<dbReference type="GO" id="GO:0020037">
    <property type="term" value="F:heme binding"/>
    <property type="evidence" value="ECO:0007669"/>
    <property type="project" value="InterPro"/>
</dbReference>
<keyword evidence="8" id="KW-1185">Reference proteome</keyword>
<feature type="transmembrane region" description="Helical" evidence="6">
    <location>
        <begin position="12"/>
        <end position="32"/>
    </location>
</feature>
<dbReference type="InterPro" id="IPR002401">
    <property type="entry name" value="Cyt_P450_E_grp-I"/>
</dbReference>
<dbReference type="CDD" id="cd11060">
    <property type="entry name" value="CYP57A1-like"/>
    <property type="match status" value="1"/>
</dbReference>
<dbReference type="PRINTS" id="PR00463">
    <property type="entry name" value="EP450I"/>
</dbReference>
<evidence type="ECO:0000256" key="1">
    <source>
        <dbReference type="ARBA" id="ARBA00001971"/>
    </source>
</evidence>
<evidence type="ECO:0008006" key="9">
    <source>
        <dbReference type="Google" id="ProtNLM"/>
    </source>
</evidence>
<evidence type="ECO:0000256" key="5">
    <source>
        <dbReference type="RuleBase" id="RU000461"/>
    </source>
</evidence>
<dbReference type="Proteomes" id="UP001276659">
    <property type="component" value="Unassembled WGS sequence"/>
</dbReference>
<evidence type="ECO:0000313" key="7">
    <source>
        <dbReference type="EMBL" id="KAK3174901.1"/>
    </source>
</evidence>
<evidence type="ECO:0000256" key="6">
    <source>
        <dbReference type="SAM" id="Phobius"/>
    </source>
</evidence>
<comment type="caution">
    <text evidence="7">The sequence shown here is derived from an EMBL/GenBank/DDBJ whole genome shotgun (WGS) entry which is preliminary data.</text>
</comment>
<dbReference type="Pfam" id="PF00067">
    <property type="entry name" value="p450"/>
    <property type="match status" value="1"/>
</dbReference>
<keyword evidence="3 4" id="KW-0408">Iron</keyword>
<dbReference type="InterPro" id="IPR036396">
    <property type="entry name" value="Cyt_P450_sf"/>
</dbReference>
<feature type="binding site" description="axial binding residue" evidence="4">
    <location>
        <position position="460"/>
    </location>
    <ligand>
        <name>heme</name>
        <dbReference type="ChEBI" id="CHEBI:30413"/>
    </ligand>
    <ligandPart>
        <name>Fe</name>
        <dbReference type="ChEBI" id="CHEBI:18248"/>
    </ligandPart>
</feature>
<evidence type="ECO:0000256" key="3">
    <source>
        <dbReference type="ARBA" id="ARBA00023004"/>
    </source>
</evidence>
<dbReference type="GO" id="GO:0005506">
    <property type="term" value="F:iron ion binding"/>
    <property type="evidence" value="ECO:0007669"/>
    <property type="project" value="InterPro"/>
</dbReference>
<keyword evidence="5" id="KW-0503">Monooxygenase</keyword>
<name>A0AAE0DM60_9LECA</name>
<keyword evidence="6" id="KW-1133">Transmembrane helix</keyword>
<dbReference type="PRINTS" id="PR00385">
    <property type="entry name" value="P450"/>
</dbReference>
<dbReference type="PANTHER" id="PTHR24305:SF190">
    <property type="entry name" value="P450, PUTATIVE (EUROFUNG)-RELATED"/>
    <property type="match status" value="1"/>
</dbReference>
<dbReference type="AlphaFoldDB" id="A0AAE0DM60"/>
<proteinExistence type="inferred from homology"/>
<dbReference type="SUPFAM" id="SSF48264">
    <property type="entry name" value="Cytochrome P450"/>
    <property type="match status" value="1"/>
</dbReference>
<protein>
    <recommendedName>
        <fullName evidence="9">Cytochrome P450</fullName>
    </recommendedName>
</protein>
<comment type="similarity">
    <text evidence="5">Belongs to the cytochrome P450 family.</text>
</comment>
<evidence type="ECO:0000313" key="8">
    <source>
        <dbReference type="Proteomes" id="UP001276659"/>
    </source>
</evidence>
<dbReference type="InterPro" id="IPR050121">
    <property type="entry name" value="Cytochrome_P450_monoxygenase"/>
</dbReference>
<dbReference type="InterPro" id="IPR001128">
    <property type="entry name" value="Cyt_P450"/>
</dbReference>
<dbReference type="PANTHER" id="PTHR24305">
    <property type="entry name" value="CYTOCHROME P450"/>
    <property type="match status" value="1"/>
</dbReference>
<evidence type="ECO:0000256" key="2">
    <source>
        <dbReference type="ARBA" id="ARBA00022723"/>
    </source>
</evidence>